<evidence type="ECO:0000313" key="1">
    <source>
        <dbReference type="EMBL" id="MFL0248051.1"/>
    </source>
</evidence>
<sequence length="68" mass="7279">MIATILAPNGSSYEDANDFSIVIKLTYGSTSFLLTGDAEATSENQMLLKGLDLSATFLKVSLFFLLGL</sequence>
<comment type="caution">
    <text evidence="1">The sequence shown here is derived from an EMBL/GenBank/DDBJ whole genome shotgun (WGS) entry which is preliminary data.</text>
</comment>
<proteinExistence type="predicted"/>
<dbReference type="SUPFAM" id="SSF56281">
    <property type="entry name" value="Metallo-hydrolase/oxidoreductase"/>
    <property type="match status" value="1"/>
</dbReference>
<organism evidence="1 2">
    <name type="scientific">Candidatus Clostridium stratigraminis</name>
    <dbReference type="NCBI Taxonomy" id="3381661"/>
    <lineage>
        <taxon>Bacteria</taxon>
        <taxon>Bacillati</taxon>
        <taxon>Bacillota</taxon>
        <taxon>Clostridia</taxon>
        <taxon>Eubacteriales</taxon>
        <taxon>Clostridiaceae</taxon>
        <taxon>Clostridium</taxon>
    </lineage>
</organism>
<dbReference type="InterPro" id="IPR036866">
    <property type="entry name" value="RibonucZ/Hydroxyglut_hydro"/>
</dbReference>
<evidence type="ECO:0000313" key="2">
    <source>
        <dbReference type="Proteomes" id="UP001623591"/>
    </source>
</evidence>
<keyword evidence="2" id="KW-1185">Reference proteome</keyword>
<gene>
    <name evidence="1" type="ORF">ACJDUG_13865</name>
</gene>
<dbReference type="RefSeq" id="WP_406770482.1">
    <property type="nucleotide sequence ID" value="NZ_JBJHZZ010000012.1"/>
</dbReference>
<dbReference type="Proteomes" id="UP001623591">
    <property type="component" value="Unassembled WGS sequence"/>
</dbReference>
<name>A0ABW8T7I4_9CLOT</name>
<dbReference type="EMBL" id="JBJHZZ010000012">
    <property type="protein sequence ID" value="MFL0248051.1"/>
    <property type="molecule type" value="Genomic_DNA"/>
</dbReference>
<reference evidence="1 2" key="1">
    <citation type="submission" date="2024-11" db="EMBL/GenBank/DDBJ databases">
        <authorList>
            <person name="Heng Y.C."/>
            <person name="Lim A.C.H."/>
            <person name="Lee J.K.Y."/>
            <person name="Kittelmann S."/>
        </authorList>
    </citation>
    <scope>NUCLEOTIDE SEQUENCE [LARGE SCALE GENOMIC DNA]</scope>
    <source>
        <strain evidence="1 2">WILCCON 0185</strain>
    </source>
</reference>
<protein>
    <submittedName>
        <fullName evidence="1">Uncharacterized protein</fullName>
    </submittedName>
</protein>
<dbReference type="Gene3D" id="3.60.15.10">
    <property type="entry name" value="Ribonuclease Z/Hydroxyacylglutathione hydrolase-like"/>
    <property type="match status" value="1"/>
</dbReference>
<accession>A0ABW8T7I4</accession>